<dbReference type="GO" id="GO:0006465">
    <property type="term" value="P:signal peptide processing"/>
    <property type="evidence" value="ECO:0007669"/>
    <property type="project" value="InterPro"/>
</dbReference>
<gene>
    <name evidence="6" type="primary">lepB</name>
    <name evidence="6" type="ORF">DNU06_02110</name>
</gene>
<evidence type="ECO:0000256" key="4">
    <source>
        <dbReference type="RuleBase" id="RU362042"/>
    </source>
</evidence>
<dbReference type="GO" id="GO:0016020">
    <property type="term" value="C:membrane"/>
    <property type="evidence" value="ECO:0007669"/>
    <property type="project" value="UniProtKB-SubCell"/>
</dbReference>
<evidence type="ECO:0000256" key="3">
    <source>
        <dbReference type="PIRSR" id="PIRSR600223-1"/>
    </source>
</evidence>
<keyword evidence="7" id="KW-1185">Reference proteome</keyword>
<dbReference type="PRINTS" id="PR00727">
    <property type="entry name" value="LEADERPTASE"/>
</dbReference>
<feature type="domain" description="Peptidase S26" evidence="5">
    <location>
        <begin position="3"/>
        <end position="235"/>
    </location>
</feature>
<reference evidence="6 7" key="1">
    <citation type="submission" date="2018-06" db="EMBL/GenBank/DDBJ databases">
        <title>The draft genome sequence of Crocinitomix sp. SM1701.</title>
        <authorList>
            <person name="Zhang X."/>
        </authorList>
    </citation>
    <scope>NUCLEOTIDE SEQUENCE [LARGE SCALE GENOMIC DNA]</scope>
    <source>
        <strain evidence="6 7">SM1701</strain>
    </source>
</reference>
<evidence type="ECO:0000256" key="1">
    <source>
        <dbReference type="ARBA" id="ARBA00009370"/>
    </source>
</evidence>
<sequence>MIKEWGDAILFALVAASVIRTYVFEPYQIPTGSMEKTLMIGDALFVEKVTYGPRVPNTPFSYPIFHNMVPWLNIKSYSEIQKIPYTRLPGFRFVNQYDVTVFNFPAGDSALNDPRMPNGLIAHTYEQILRDEAYLMALKERKSIAYFEAHYAQYLHRARQSFIKNGKVYSRPDGETGENYTVINGILTRPVDKRENYIKRTTAVAGQTIEVKDKELFVDGDLAWQADDMEYSYKIVGKKYENLQVRNQKDYEKYQRLDAFYKGNFKCSYNEVHGNVQGDVVVPLTKNNYIKAKLKYPNLQLDIKEKGFYKEMLAAGYSSYLPIFPNDPQYDWTEDNFGPLTIPKKGDVITLTHETLPIYRRIITAYEHHTLAEKADGIYIDGEKVTEYTIGMNYYWLMGDNRNNSADSRFWGFVPEDHIVGRAAFIWMSTDEKGYFGGIRWERVFKKIK</sequence>
<keyword evidence="4" id="KW-0645">Protease</keyword>
<dbReference type="EC" id="3.4.21.89" evidence="4"/>
<accession>A0A2W1N5T7</accession>
<feature type="domain" description="Peptidase S26" evidence="5">
    <location>
        <begin position="346"/>
        <end position="428"/>
    </location>
</feature>
<dbReference type="InterPro" id="IPR000223">
    <property type="entry name" value="Pept_S26A_signal_pept_1"/>
</dbReference>
<comment type="similarity">
    <text evidence="1 4">Belongs to the peptidase S26 family.</text>
</comment>
<dbReference type="Pfam" id="PF10502">
    <property type="entry name" value="Peptidase_S26"/>
    <property type="match status" value="2"/>
</dbReference>
<organism evidence="6 7">
    <name type="scientific">Putridiphycobacter roseus</name>
    <dbReference type="NCBI Taxonomy" id="2219161"/>
    <lineage>
        <taxon>Bacteria</taxon>
        <taxon>Pseudomonadati</taxon>
        <taxon>Bacteroidota</taxon>
        <taxon>Flavobacteriia</taxon>
        <taxon>Flavobacteriales</taxon>
        <taxon>Crocinitomicaceae</taxon>
        <taxon>Putridiphycobacter</taxon>
    </lineage>
</organism>
<dbReference type="EMBL" id="QKSB01000001">
    <property type="protein sequence ID" value="PZE18980.1"/>
    <property type="molecule type" value="Genomic_DNA"/>
</dbReference>
<dbReference type="PANTHER" id="PTHR43390:SF1">
    <property type="entry name" value="CHLOROPLAST PROCESSING PEPTIDASE"/>
    <property type="match status" value="1"/>
</dbReference>
<feature type="active site" evidence="3">
    <location>
        <position position="199"/>
    </location>
</feature>
<dbReference type="Proteomes" id="UP000249248">
    <property type="component" value="Unassembled WGS sequence"/>
</dbReference>
<evidence type="ECO:0000313" key="7">
    <source>
        <dbReference type="Proteomes" id="UP000249248"/>
    </source>
</evidence>
<comment type="caution">
    <text evidence="6">The sequence shown here is derived from an EMBL/GenBank/DDBJ whole genome shotgun (WGS) entry which is preliminary data.</text>
</comment>
<dbReference type="GO" id="GO:0004252">
    <property type="term" value="F:serine-type endopeptidase activity"/>
    <property type="evidence" value="ECO:0007669"/>
    <property type="project" value="InterPro"/>
</dbReference>
<evidence type="ECO:0000256" key="2">
    <source>
        <dbReference type="ARBA" id="ARBA00019232"/>
    </source>
</evidence>
<comment type="catalytic activity">
    <reaction evidence="4">
        <text>Cleavage of hydrophobic, N-terminal signal or leader sequences from secreted and periplasmic proteins.</text>
        <dbReference type="EC" id="3.4.21.89"/>
    </reaction>
</comment>
<dbReference type="InterPro" id="IPR019533">
    <property type="entry name" value="Peptidase_S26"/>
</dbReference>
<feature type="active site" evidence="3">
    <location>
        <position position="33"/>
    </location>
</feature>
<evidence type="ECO:0000259" key="5">
    <source>
        <dbReference type="Pfam" id="PF10502"/>
    </source>
</evidence>
<dbReference type="CDD" id="cd06530">
    <property type="entry name" value="S26_SPase_I"/>
    <property type="match status" value="2"/>
</dbReference>
<proteinExistence type="inferred from homology"/>
<evidence type="ECO:0000313" key="6">
    <source>
        <dbReference type="EMBL" id="PZE18980.1"/>
    </source>
</evidence>
<comment type="subcellular location">
    <subcellularLocation>
        <location evidence="4">Membrane</location>
        <topology evidence="4">Single-pass type II membrane protein</topology>
    </subcellularLocation>
</comment>
<dbReference type="GO" id="GO:0009003">
    <property type="term" value="F:signal peptidase activity"/>
    <property type="evidence" value="ECO:0007669"/>
    <property type="project" value="UniProtKB-EC"/>
</dbReference>
<dbReference type="SUPFAM" id="SSF51306">
    <property type="entry name" value="LexA/Signal peptidase"/>
    <property type="match status" value="1"/>
</dbReference>
<name>A0A2W1N5T7_9FLAO</name>
<keyword evidence="4" id="KW-0378">Hydrolase</keyword>
<dbReference type="NCBIfam" id="TIGR02227">
    <property type="entry name" value="sigpep_I_bact"/>
    <property type="match status" value="1"/>
</dbReference>
<dbReference type="OrthoDB" id="9802919at2"/>
<dbReference type="InterPro" id="IPR036286">
    <property type="entry name" value="LexA/Signal_pep-like_sf"/>
</dbReference>
<protein>
    <recommendedName>
        <fullName evidence="2 4">Signal peptidase I</fullName>
        <ecNumber evidence="4">3.4.21.89</ecNumber>
    </recommendedName>
</protein>
<dbReference type="AlphaFoldDB" id="A0A2W1N5T7"/>
<dbReference type="Gene3D" id="2.10.109.10">
    <property type="entry name" value="Umud Fragment, subunit A"/>
    <property type="match status" value="2"/>
</dbReference>
<dbReference type="PANTHER" id="PTHR43390">
    <property type="entry name" value="SIGNAL PEPTIDASE I"/>
    <property type="match status" value="1"/>
</dbReference>